<accession>A0A1Z4NB01</accession>
<dbReference type="InterPro" id="IPR004919">
    <property type="entry name" value="GmrSD_N"/>
</dbReference>
<feature type="domain" description="GmrSD restriction endonucleases N-terminal" evidence="1">
    <location>
        <begin position="4"/>
        <end position="215"/>
    </location>
</feature>
<dbReference type="Proteomes" id="UP000218785">
    <property type="component" value="Plasmid plasmid1"/>
</dbReference>
<dbReference type="EMBL" id="AP018249">
    <property type="protein sequence ID" value="BAZ02904.1"/>
    <property type="molecule type" value="Genomic_DNA"/>
</dbReference>
<name>A0A1Z4NB01_9CYAN</name>
<keyword evidence="3" id="KW-1185">Reference proteome</keyword>
<protein>
    <recommendedName>
        <fullName evidence="1">GmrSD restriction endonucleases N-terminal domain-containing protein</fullName>
    </recommendedName>
</protein>
<gene>
    <name evidence="2" type="ORF">NIES37_69170</name>
</gene>
<dbReference type="RefSeq" id="WP_096584549.1">
    <property type="nucleotide sequence ID" value="NZ_CAWNJS010000002.1"/>
</dbReference>
<evidence type="ECO:0000313" key="2">
    <source>
        <dbReference type="EMBL" id="BAZ02904.1"/>
    </source>
</evidence>
<dbReference type="KEGG" id="ttq:NIES37_69170"/>
<keyword evidence="2" id="KW-0614">Plasmid</keyword>
<organism evidence="2 3">
    <name type="scientific">Tolypothrix tenuis PCC 7101</name>
    <dbReference type="NCBI Taxonomy" id="231146"/>
    <lineage>
        <taxon>Bacteria</taxon>
        <taxon>Bacillati</taxon>
        <taxon>Cyanobacteriota</taxon>
        <taxon>Cyanophyceae</taxon>
        <taxon>Nostocales</taxon>
        <taxon>Tolypothrichaceae</taxon>
        <taxon>Tolypothrix</taxon>
    </lineage>
</organism>
<proteinExistence type="predicted"/>
<dbReference type="PANTHER" id="PTHR37292">
    <property type="entry name" value="VNG6097C"/>
    <property type="match status" value="1"/>
</dbReference>
<dbReference type="AlphaFoldDB" id="A0A1Z4NB01"/>
<reference evidence="2 3" key="1">
    <citation type="submission" date="2017-06" db="EMBL/GenBank/DDBJ databases">
        <title>Genome sequencing of cyanobaciteial culture collection at National Institute for Environmental Studies (NIES).</title>
        <authorList>
            <person name="Hirose Y."/>
            <person name="Shimura Y."/>
            <person name="Fujisawa T."/>
            <person name="Nakamura Y."/>
            <person name="Kawachi M."/>
        </authorList>
    </citation>
    <scope>NUCLEOTIDE SEQUENCE [LARGE SCALE GENOMIC DNA]</scope>
    <source>
        <strain evidence="2 3">NIES-37</strain>
        <plasmid evidence="3">Plasmid1 dna</plasmid>
    </source>
</reference>
<geneLocation type="plasmid" evidence="3">
    <name>Plasmid1 dna</name>
</geneLocation>
<dbReference type="Pfam" id="PF03235">
    <property type="entry name" value="GmrSD_N"/>
    <property type="match status" value="1"/>
</dbReference>
<dbReference type="PANTHER" id="PTHR37292:SF2">
    <property type="entry name" value="DUF262 DOMAIN-CONTAINING PROTEIN"/>
    <property type="match status" value="1"/>
</dbReference>
<evidence type="ECO:0000259" key="1">
    <source>
        <dbReference type="Pfam" id="PF03235"/>
    </source>
</evidence>
<sequence length="772" mass="87425">MNITTILDQIDMGSIALPEFQRGYVWNRDQVRGLMNSLYRKHPIGSLLVWETKTEQAIDHARGDGKLSTGTVKLLLDGQQRITSFYGIVRGRPPQFFDGNPQAFTGLYFNLEEEIFEFYAPVKMKDNPLWVNVTELMQQGVGVFIGYLIKIPEIQSQLTIYINRLNKLEGTKNINLHIEEVSGEDKTVDVVVEIFNTVNSGGTKLSKGDLALAKICAQWPDARTELKASLTKWNKAGFDFRLEWLLRCINAVITGEAMFSALKDVDTATFKDGLYKAEKAIDTLLNLISGRLGLDHNRVLGGIYAFPVMVRYLVGCGGYLSDYKERDKLLYWYVHTLLWGRYAGSTESVLTQDLHVLQSSDNPLDQLIANLRQNRGDLEIKAIDFQGWGMGARFYPLVYMLTRVHQAKDWDSGIELSKHLLGKHNYLEVHHIFPKSLLYKAGYPKSEVNAIANLTFLTQHTNLKVSNRHPSEYFEAFEYTQPGAIATHWIPMERSLWQIENYRDFLAARRELLAQAANSFLNSLLAGDIPEAKATPPIMEHQDIESSTTVMPVAEERVLEECNAWVQEQGLPIGELMYELIDSTGAAIAVLDLAWPNGLQEGKSQPIALLIDADQEIESIANRLGYLYFTDIDKFKSYVVQEVLTIEFPSTQDYKQAFITISSQMTNSHKLMLKAHYHAPAQIITATGLAKAAGYENFGGANLQYARIAELVANHLNYVPPERDDNGKPFWSLMLASGYWKTLEDTESTTQREWQWQLRPQVAQALKDLGWI</sequence>
<evidence type="ECO:0000313" key="3">
    <source>
        <dbReference type="Proteomes" id="UP000218785"/>
    </source>
</evidence>